<gene>
    <name evidence="1" type="ordered locus">XNC1_0897</name>
</gene>
<organism evidence="1 2">
    <name type="scientific">Xenorhabdus nematophila (strain ATCC 19061 / DSM 3370 / CCUG 14189 / LMG 1036 / NCIMB 9965 / AN6)</name>
    <dbReference type="NCBI Taxonomy" id="406817"/>
    <lineage>
        <taxon>Bacteria</taxon>
        <taxon>Pseudomonadati</taxon>
        <taxon>Pseudomonadota</taxon>
        <taxon>Gammaproteobacteria</taxon>
        <taxon>Enterobacterales</taxon>
        <taxon>Morganellaceae</taxon>
        <taxon>Xenorhabdus</taxon>
    </lineage>
</organism>
<reference evidence="1 2" key="1">
    <citation type="journal article" date="2011" name="PLoS ONE">
        <title>The entomopathogenic bacterial endosymbionts xenorhabdus and photorhabdus: convergent lifestyles from divergent genomes.</title>
        <authorList>
            <person name="Chaston J.M."/>
            <person name="Suen G."/>
            <person name="Tucker S.L."/>
            <person name="Andersen A.W."/>
            <person name="Bhasin A."/>
            <person name="Bode E."/>
            <person name="Bode H.B."/>
            <person name="Brachmann A.O."/>
            <person name="Cowles C.E."/>
            <person name="Cowles K.N."/>
            <person name="Darby C."/>
            <person name="de Leon L."/>
            <person name="Drace K."/>
            <person name="Du Z."/>
            <person name="Givaudan A."/>
            <person name="Herbert Tran E.E."/>
            <person name="Jewell K.A."/>
            <person name="Knack J.J."/>
            <person name="Krasomil-Osterfeld K.C."/>
            <person name="Kukor R."/>
            <person name="Lanois A."/>
            <person name="Latreille P."/>
            <person name="Leimgruber N.K."/>
            <person name="Lipke C.M."/>
            <person name="Liu R."/>
            <person name="Lu X."/>
            <person name="Martens E.C."/>
            <person name="Marri P.R."/>
            <person name="Medigue C."/>
            <person name="Menard M.L."/>
            <person name="Miller N.M."/>
            <person name="Morales-Soto N."/>
            <person name="Norton S."/>
            <person name="Ogier J.C."/>
            <person name="Orchard S.S."/>
            <person name="Park D."/>
            <person name="Park Y."/>
            <person name="Qurollo B.A."/>
            <person name="Sugar D.R."/>
            <person name="Richards G.R."/>
            <person name="Rouy Z."/>
            <person name="Slominski B."/>
            <person name="Slominski K."/>
            <person name="Snyder H."/>
            <person name="Tjaden B.C."/>
            <person name="van der Hoeven R."/>
            <person name="Welch R.D."/>
            <person name="Wheeler C."/>
            <person name="Xiang B."/>
            <person name="Barbazuk B."/>
            <person name="Gaudriault S."/>
            <person name="Goodner B."/>
            <person name="Slater S.C."/>
            <person name="Forst S."/>
            <person name="Goldman B.S."/>
            <person name="Goodrich-Blair H."/>
        </authorList>
    </citation>
    <scope>NUCLEOTIDE SEQUENCE [LARGE SCALE GENOMIC DNA]</scope>
    <source>
        <strain evidence="2">ATCC 19061 / DSM 3370 / CCUG 14189 / LMG 1036 / NCIMB 9965 / AN6</strain>
    </source>
</reference>
<dbReference type="HOGENOM" id="CLU_3335050_0_0_6"/>
<evidence type="ECO:0000313" key="2">
    <source>
        <dbReference type="Proteomes" id="UP000008075"/>
    </source>
</evidence>
<evidence type="ECO:0000313" key="1">
    <source>
        <dbReference type="EMBL" id="CBJ88968.1"/>
    </source>
</evidence>
<proteinExistence type="predicted"/>
<name>D3VL09_XENNA</name>
<dbReference type="STRING" id="406817.XNC1_0897"/>
<protein>
    <submittedName>
        <fullName evidence="1">Uncharacterized protein</fullName>
    </submittedName>
</protein>
<dbReference type="EMBL" id="FN667742">
    <property type="protein sequence ID" value="CBJ88968.1"/>
    <property type="molecule type" value="Genomic_DNA"/>
</dbReference>
<dbReference type="Proteomes" id="UP000008075">
    <property type="component" value="Chromosome"/>
</dbReference>
<keyword evidence="2" id="KW-1185">Reference proteome</keyword>
<dbReference type="KEGG" id="xne:XNC1_0897"/>
<accession>D3VL09</accession>
<sequence>MTGLSLTACVLFFTLLLRINKLRQKVATRLKMVHLDSD</sequence>
<dbReference type="AlphaFoldDB" id="D3VL09"/>